<evidence type="ECO:0000256" key="1">
    <source>
        <dbReference type="ARBA" id="ARBA00022737"/>
    </source>
</evidence>
<proteinExistence type="predicted"/>
<protein>
    <submittedName>
        <fullName evidence="4">Uncharacterized protein</fullName>
    </submittedName>
</protein>
<keyword evidence="2 3" id="KW-0040">ANK repeat</keyword>
<name>A0A7S4CD91_9EUGL</name>
<reference evidence="4" key="1">
    <citation type="submission" date="2021-01" db="EMBL/GenBank/DDBJ databases">
        <authorList>
            <person name="Corre E."/>
            <person name="Pelletier E."/>
            <person name="Niang G."/>
            <person name="Scheremetjew M."/>
            <person name="Finn R."/>
            <person name="Kale V."/>
            <person name="Holt S."/>
            <person name="Cochrane G."/>
            <person name="Meng A."/>
            <person name="Brown T."/>
            <person name="Cohen L."/>
        </authorList>
    </citation>
    <scope>NUCLEOTIDE SEQUENCE</scope>
    <source>
        <strain evidence="4">CCMP1594</strain>
    </source>
</reference>
<keyword evidence="1" id="KW-0677">Repeat</keyword>
<dbReference type="InterPro" id="IPR036770">
    <property type="entry name" value="Ankyrin_rpt-contain_sf"/>
</dbReference>
<feature type="repeat" description="ANK" evidence="3">
    <location>
        <begin position="518"/>
        <end position="550"/>
    </location>
</feature>
<dbReference type="AlphaFoldDB" id="A0A7S4CD91"/>
<dbReference type="InterPro" id="IPR050776">
    <property type="entry name" value="Ank_Repeat/CDKN_Inhibitor"/>
</dbReference>
<dbReference type="Pfam" id="PF12796">
    <property type="entry name" value="Ank_2"/>
    <property type="match status" value="1"/>
</dbReference>
<dbReference type="PANTHER" id="PTHR24201">
    <property type="entry name" value="ANK_REP_REGION DOMAIN-CONTAINING PROTEIN"/>
    <property type="match status" value="1"/>
</dbReference>
<dbReference type="EMBL" id="HBJA01014830">
    <property type="protein sequence ID" value="CAE0793599.1"/>
    <property type="molecule type" value="Transcribed_RNA"/>
</dbReference>
<dbReference type="InterPro" id="IPR002110">
    <property type="entry name" value="Ankyrin_rpt"/>
</dbReference>
<dbReference type="SMART" id="SM00248">
    <property type="entry name" value="ANK"/>
    <property type="match status" value="3"/>
</dbReference>
<sequence length="627" mass="69614">MQVQYSQPVTQTTVGSRLASGAVVENVEYRVVSGPRAGTVLPPSEASVTRNYVTTATSGTYVPEASVTRNYVTTTATSGTYVPETTTSYVTQTATSPYTNSETKYPTDAVQPGQYQHYPTGDGFTSPYEPLPDNLNRNPYFKSWYDVPVELRTAEKPPPDYVIGQHNTDWNFQLRADRDFAHGGGRPLGVRSMRFVIFGQRQEELKDSGPAIQFADFQVYDLQLNPYPMHEFYVTCPSPGDCEEGHEPHRILDGEPSTKFMRTGFQQYPVELEIDFGEPIPVGSYSWRTANDTPSRDPMSWQVQCLVGNQWITGDEVQDASVPKARFAQVGPFGLNDLPFEPSPPPSEHYVEDRGMVPRMDSRDFAVEPRQHYAEPEPVMVDPAPPVPPPQTQYYDYDRGYEAVPYAEPEPAPYTPVPYAPQYSKTTPQAGPLVMPMPEQQVIQINPQATQILHEILGHTPVDRLAARVAELLRKGADPHSPDPKGRAPFLKACRKGNPEVLSLLIDYGADPNAKTYTGETGLHRLALSGDLRCMEVALRAGADPNQQDGQGDTPLALATSRADPACVALLLRAGGRSDMRNYRNMTGMDMLFEESRRQGFESAQARETQRLLGYGAGPQSHFYHPR</sequence>
<evidence type="ECO:0000256" key="2">
    <source>
        <dbReference type="ARBA" id="ARBA00023043"/>
    </source>
</evidence>
<accession>A0A7S4CD91</accession>
<dbReference type="PANTHER" id="PTHR24201:SF15">
    <property type="entry name" value="ANKYRIN REPEAT DOMAIN-CONTAINING PROTEIN 66"/>
    <property type="match status" value="1"/>
</dbReference>
<dbReference type="PROSITE" id="PS50088">
    <property type="entry name" value="ANK_REPEAT"/>
    <property type="match status" value="3"/>
</dbReference>
<organism evidence="4">
    <name type="scientific">Eutreptiella gymnastica</name>
    <dbReference type="NCBI Taxonomy" id="73025"/>
    <lineage>
        <taxon>Eukaryota</taxon>
        <taxon>Discoba</taxon>
        <taxon>Euglenozoa</taxon>
        <taxon>Euglenida</taxon>
        <taxon>Spirocuta</taxon>
        <taxon>Euglenophyceae</taxon>
        <taxon>Eutreptiales</taxon>
        <taxon>Eutreptiaceae</taxon>
        <taxon>Eutreptiella</taxon>
    </lineage>
</organism>
<gene>
    <name evidence="4" type="ORF">EGYM00163_LOCUS4716</name>
</gene>
<evidence type="ECO:0000256" key="3">
    <source>
        <dbReference type="PROSITE-ProRule" id="PRU00023"/>
    </source>
</evidence>
<evidence type="ECO:0000313" key="4">
    <source>
        <dbReference type="EMBL" id="CAE0793599.1"/>
    </source>
</evidence>
<dbReference type="SUPFAM" id="SSF48403">
    <property type="entry name" value="Ankyrin repeat"/>
    <property type="match status" value="1"/>
</dbReference>
<feature type="repeat" description="ANK" evidence="3">
    <location>
        <begin position="551"/>
        <end position="583"/>
    </location>
</feature>
<dbReference type="Gene3D" id="1.25.40.20">
    <property type="entry name" value="Ankyrin repeat-containing domain"/>
    <property type="match status" value="1"/>
</dbReference>
<feature type="repeat" description="ANK" evidence="3">
    <location>
        <begin position="485"/>
        <end position="517"/>
    </location>
</feature>
<dbReference type="PROSITE" id="PS50297">
    <property type="entry name" value="ANK_REP_REGION"/>
    <property type="match status" value="2"/>
</dbReference>